<dbReference type="Proteomes" id="UP000177208">
    <property type="component" value="Unassembled WGS sequence"/>
</dbReference>
<protein>
    <submittedName>
        <fullName evidence="2">Uncharacterized protein</fullName>
    </submittedName>
</protein>
<organism evidence="2 3">
    <name type="scientific">Candidatus Roizmanbacteria bacterium RIFCSPHIGHO2_01_FULL_39_12c</name>
    <dbReference type="NCBI Taxonomy" id="1802031"/>
    <lineage>
        <taxon>Bacteria</taxon>
        <taxon>Candidatus Roizmaniibacteriota</taxon>
    </lineage>
</organism>
<proteinExistence type="predicted"/>
<dbReference type="EMBL" id="MFZG01000025">
    <property type="protein sequence ID" value="OGK16234.1"/>
    <property type="molecule type" value="Genomic_DNA"/>
</dbReference>
<evidence type="ECO:0000313" key="3">
    <source>
        <dbReference type="Proteomes" id="UP000177208"/>
    </source>
</evidence>
<reference evidence="2 3" key="1">
    <citation type="journal article" date="2016" name="Nat. Commun.">
        <title>Thousands of microbial genomes shed light on interconnected biogeochemical processes in an aquifer system.</title>
        <authorList>
            <person name="Anantharaman K."/>
            <person name="Brown C.T."/>
            <person name="Hug L.A."/>
            <person name="Sharon I."/>
            <person name="Castelle C.J."/>
            <person name="Probst A.J."/>
            <person name="Thomas B.C."/>
            <person name="Singh A."/>
            <person name="Wilkins M.J."/>
            <person name="Karaoz U."/>
            <person name="Brodie E.L."/>
            <person name="Williams K.H."/>
            <person name="Hubbard S.S."/>
            <person name="Banfield J.F."/>
        </authorList>
    </citation>
    <scope>NUCLEOTIDE SEQUENCE [LARGE SCALE GENOMIC DNA]</scope>
</reference>
<keyword evidence="1" id="KW-0812">Transmembrane</keyword>
<keyword evidence="1" id="KW-0472">Membrane</keyword>
<accession>A0A1F7GBI5</accession>
<evidence type="ECO:0000313" key="2">
    <source>
        <dbReference type="EMBL" id="OGK16234.1"/>
    </source>
</evidence>
<comment type="caution">
    <text evidence="2">The sequence shown here is derived from an EMBL/GenBank/DDBJ whole genome shotgun (WGS) entry which is preliminary data.</text>
</comment>
<keyword evidence="1" id="KW-1133">Transmembrane helix</keyword>
<sequence>MKTFQYRLQKKLNEVFILAPNSLGSPWLTRIYHEVSKFFKTMPFIIIIPFSFVASIILYLLLGSLVIKLVTILQYGF</sequence>
<evidence type="ECO:0000256" key="1">
    <source>
        <dbReference type="SAM" id="Phobius"/>
    </source>
</evidence>
<name>A0A1F7GBI5_9BACT</name>
<gene>
    <name evidence="2" type="ORF">A2774_04590</name>
</gene>
<feature type="transmembrane region" description="Helical" evidence="1">
    <location>
        <begin position="44"/>
        <end position="67"/>
    </location>
</feature>
<dbReference type="AlphaFoldDB" id="A0A1F7GBI5"/>